<sequence length="134" mass="13310">MGTATGEYGTYLTADDGKAVYLWEGDHSGTSACSGACAGAWPPVLTDGAPHAGSGVATGQLGTVKRSDGTTQVTYAGHPLYYYAGDGSAGSTNGEGSKGFGAAWWLVAPGGTAVMEKDESPSPTDSSSSDDGGY</sequence>
<evidence type="ECO:0000313" key="2">
    <source>
        <dbReference type="EMBL" id="TCJ24161.1"/>
    </source>
</evidence>
<dbReference type="GO" id="GO:0043448">
    <property type="term" value="P:alkane catabolic process"/>
    <property type="evidence" value="ECO:0007669"/>
    <property type="project" value="TreeGrafter"/>
</dbReference>
<feature type="compositionally biased region" description="Low complexity" evidence="1">
    <location>
        <begin position="121"/>
        <end position="134"/>
    </location>
</feature>
<comment type="caution">
    <text evidence="2">The sequence shown here is derived from an EMBL/GenBank/DDBJ whole genome shotgun (WGS) entry which is preliminary data.</text>
</comment>
<keyword evidence="3" id="KW-1185">Reference proteome</keyword>
<evidence type="ECO:0008006" key="4">
    <source>
        <dbReference type="Google" id="ProtNLM"/>
    </source>
</evidence>
<dbReference type="AlphaFoldDB" id="A0A4R1C183"/>
<reference evidence="2 3" key="1">
    <citation type="submission" date="2019-03" db="EMBL/GenBank/DDBJ databases">
        <authorList>
            <person name="Kim M.K.M."/>
        </authorList>
    </citation>
    <scope>NUCLEOTIDE SEQUENCE [LARGE SCALE GENOMIC DNA]</scope>
    <source>
        <strain evidence="2 3">18JY15-6</strain>
    </source>
</reference>
<name>A0A4R1C183_9ACTN</name>
<dbReference type="EMBL" id="SJZJ01000014">
    <property type="protein sequence ID" value="TCJ24161.1"/>
    <property type="molecule type" value="Genomic_DNA"/>
</dbReference>
<evidence type="ECO:0000256" key="1">
    <source>
        <dbReference type="SAM" id="MobiDB-lite"/>
    </source>
</evidence>
<accession>A0A4R1C183</accession>
<dbReference type="PANTHER" id="PTHR39335">
    <property type="entry name" value="BLL4220 PROTEIN"/>
    <property type="match status" value="1"/>
</dbReference>
<protein>
    <recommendedName>
        <fullName evidence="4">Lipoprotein with Yx(FWY)xxD motif</fullName>
    </recommendedName>
</protein>
<gene>
    <name evidence="2" type="ORF">EPD65_09385</name>
</gene>
<evidence type="ECO:0000313" key="3">
    <source>
        <dbReference type="Proteomes" id="UP000295453"/>
    </source>
</evidence>
<dbReference type="OrthoDB" id="597632at2"/>
<dbReference type="PANTHER" id="PTHR39335:SF1">
    <property type="entry name" value="BLL4220 PROTEIN"/>
    <property type="match status" value="1"/>
</dbReference>
<feature type="region of interest" description="Disordered" evidence="1">
    <location>
        <begin position="113"/>
        <end position="134"/>
    </location>
</feature>
<proteinExistence type="predicted"/>
<dbReference type="InterPro" id="IPR005297">
    <property type="entry name" value="Lipoprotein_repeat"/>
</dbReference>
<dbReference type="Proteomes" id="UP000295453">
    <property type="component" value="Unassembled WGS sequence"/>
</dbReference>
<organism evidence="2 3">
    <name type="scientific">Nocardioides jejuensis</name>
    <dbReference type="NCBI Taxonomy" id="2502782"/>
    <lineage>
        <taxon>Bacteria</taxon>
        <taxon>Bacillati</taxon>
        <taxon>Actinomycetota</taxon>
        <taxon>Actinomycetes</taxon>
        <taxon>Propionibacteriales</taxon>
        <taxon>Nocardioidaceae</taxon>
        <taxon>Nocardioides</taxon>
    </lineage>
</organism>
<dbReference type="Pfam" id="PF03640">
    <property type="entry name" value="Lipoprotein_15"/>
    <property type="match status" value="2"/>
</dbReference>